<dbReference type="RefSeq" id="WP_024685328.1">
    <property type="nucleotide sequence ID" value="NZ_CP047265.1"/>
</dbReference>
<accession>A0ABX6H5Y4</accession>
<evidence type="ECO:0000313" key="2">
    <source>
        <dbReference type="Proteomes" id="UP000464644"/>
    </source>
</evidence>
<reference evidence="1 2" key="1">
    <citation type="journal article" date="2014" name="Genome Announc.">
        <title>Draft Genome Sequences of a Phylogenetically Diverse Suite of Pseudomonas syringae Strains from Multiple Source Populations.</title>
        <authorList>
            <person name="Baltrus D.A."/>
            <person name="Yourstone S."/>
            <person name="Lind A."/>
            <person name="Guilbaud C."/>
            <person name="Sands D.C."/>
            <person name="Jones C.D."/>
            <person name="Morris C.E."/>
            <person name="Dangl J.L."/>
        </authorList>
    </citation>
    <scope>NUCLEOTIDE SEQUENCE [LARGE SCALE GENOMIC DNA]</scope>
    <source>
        <strain evidence="1 2">CC1524</strain>
    </source>
</reference>
<keyword evidence="2" id="KW-1185">Reference proteome</keyword>
<dbReference type="Proteomes" id="UP000464644">
    <property type="component" value="Chromosome"/>
</dbReference>
<dbReference type="EMBL" id="CP047265">
    <property type="protein sequence ID" value="QHF00957.1"/>
    <property type="molecule type" value="Genomic_DNA"/>
</dbReference>
<gene>
    <name evidence="1" type="ORF">N015_00455</name>
</gene>
<protein>
    <recommendedName>
        <fullName evidence="3">Dockerin domain-containing protein</fullName>
    </recommendedName>
</protein>
<evidence type="ECO:0008006" key="3">
    <source>
        <dbReference type="Google" id="ProtNLM"/>
    </source>
</evidence>
<proteinExistence type="predicted"/>
<name>A0ABX6H5Y4_9PSED</name>
<evidence type="ECO:0000313" key="1">
    <source>
        <dbReference type="EMBL" id="QHF00957.1"/>
    </source>
</evidence>
<sequence>MANNYEVRLSIEEIHGDDTPEVLIVFWDSELDNPRTGKKGDVGGSAYATAPGKGMPYNTIRSKSDANSDGHIDAIDDALLLELANTFMKIK</sequence>
<organism evidence="1 2">
    <name type="scientific">Pseudomonas asturiensis</name>
    <dbReference type="NCBI Taxonomy" id="1190415"/>
    <lineage>
        <taxon>Bacteria</taxon>
        <taxon>Pseudomonadati</taxon>
        <taxon>Pseudomonadota</taxon>
        <taxon>Gammaproteobacteria</taxon>
        <taxon>Pseudomonadales</taxon>
        <taxon>Pseudomonadaceae</taxon>
        <taxon>Pseudomonas</taxon>
    </lineage>
</organism>